<keyword evidence="1" id="KW-0812">Transmembrane</keyword>
<reference evidence="2 3" key="1">
    <citation type="submission" date="2022-09" db="EMBL/GenBank/DDBJ databases">
        <title>Interaction between co-microsymbionts with complementary sets of symbiotic genes in legume-rhizobium systems.</title>
        <authorList>
            <person name="Safronova V."/>
            <person name="Sazanova A."/>
            <person name="Afonin A."/>
            <person name="Chirak E."/>
        </authorList>
    </citation>
    <scope>NUCLEOTIDE SEQUENCE [LARGE SCALE GENOMIC DNA]</scope>
    <source>
        <strain evidence="2 3">A18/4-1</strain>
    </source>
</reference>
<evidence type="ECO:0000313" key="2">
    <source>
        <dbReference type="EMBL" id="UXN68496.1"/>
    </source>
</evidence>
<gene>
    <name evidence="2" type="ORF">N8A98_14650</name>
</gene>
<keyword evidence="1" id="KW-1133">Transmembrane helix</keyword>
<sequence length="155" mass="17882">MIGKSHDNKNARHSPRTWQILILAFQFFMFLAGSIFLTTTMDAAGAEMEGLFCEIFQERAIKVNQRVAQSELLEFLEVHAEVDCLEKNYVLEWSVRNQFLREITSIRKSMRNHLLNMMCASDAGWESAFEYGWTSKYDFIDQNGRPISSIVVNGC</sequence>
<keyword evidence="3" id="KW-1185">Reference proteome</keyword>
<dbReference type="RefSeq" id="WP_262166381.1">
    <property type="nucleotide sequence ID" value="NZ_CP104965.1"/>
</dbReference>
<feature type="transmembrane region" description="Helical" evidence="1">
    <location>
        <begin position="20"/>
        <end position="38"/>
    </location>
</feature>
<organism evidence="2 3">
    <name type="scientific">Devosia neptuniae</name>
    <dbReference type="NCBI Taxonomy" id="191302"/>
    <lineage>
        <taxon>Bacteria</taxon>
        <taxon>Pseudomonadati</taxon>
        <taxon>Pseudomonadota</taxon>
        <taxon>Alphaproteobacteria</taxon>
        <taxon>Hyphomicrobiales</taxon>
        <taxon>Devosiaceae</taxon>
        <taxon>Devosia</taxon>
    </lineage>
</organism>
<dbReference type="Proteomes" id="UP001061862">
    <property type="component" value="Chromosome"/>
</dbReference>
<evidence type="ECO:0000256" key="1">
    <source>
        <dbReference type="SAM" id="Phobius"/>
    </source>
</evidence>
<keyword evidence="1" id="KW-0472">Membrane</keyword>
<dbReference type="EMBL" id="CP104965">
    <property type="protein sequence ID" value="UXN68496.1"/>
    <property type="molecule type" value="Genomic_DNA"/>
</dbReference>
<proteinExistence type="predicted"/>
<accession>A0ABY6CB67</accession>
<evidence type="ECO:0000313" key="3">
    <source>
        <dbReference type="Proteomes" id="UP001061862"/>
    </source>
</evidence>
<protein>
    <submittedName>
        <fullName evidence="2">Uncharacterized protein</fullName>
    </submittedName>
</protein>
<name>A0ABY6CB67_9HYPH</name>